<reference evidence="2" key="1">
    <citation type="submission" date="2018-05" db="EMBL/GenBank/DDBJ databases">
        <title>Draft genome of Mucuna pruriens seed.</title>
        <authorList>
            <person name="Nnadi N.E."/>
            <person name="Vos R."/>
            <person name="Hasami M.H."/>
            <person name="Devisetty U.K."/>
            <person name="Aguiy J.C."/>
        </authorList>
    </citation>
    <scope>NUCLEOTIDE SEQUENCE [LARGE SCALE GENOMIC DNA]</scope>
    <source>
        <strain evidence="2">JCA_2017</strain>
    </source>
</reference>
<proteinExistence type="predicted"/>
<keyword evidence="1" id="KW-0812">Transmembrane</keyword>
<keyword evidence="1" id="KW-0472">Membrane</keyword>
<evidence type="ECO:0000313" key="2">
    <source>
        <dbReference type="EMBL" id="RDX74237.1"/>
    </source>
</evidence>
<name>A0A371F7H5_MUCPR</name>
<feature type="non-terminal residue" evidence="2">
    <location>
        <position position="1"/>
    </location>
</feature>
<evidence type="ECO:0000256" key="1">
    <source>
        <dbReference type="SAM" id="Phobius"/>
    </source>
</evidence>
<gene>
    <name evidence="2" type="ORF">CR513_46035</name>
</gene>
<organism evidence="2 3">
    <name type="scientific">Mucuna pruriens</name>
    <name type="common">Velvet bean</name>
    <name type="synonym">Dolichos pruriens</name>
    <dbReference type="NCBI Taxonomy" id="157652"/>
    <lineage>
        <taxon>Eukaryota</taxon>
        <taxon>Viridiplantae</taxon>
        <taxon>Streptophyta</taxon>
        <taxon>Embryophyta</taxon>
        <taxon>Tracheophyta</taxon>
        <taxon>Spermatophyta</taxon>
        <taxon>Magnoliopsida</taxon>
        <taxon>eudicotyledons</taxon>
        <taxon>Gunneridae</taxon>
        <taxon>Pentapetalae</taxon>
        <taxon>rosids</taxon>
        <taxon>fabids</taxon>
        <taxon>Fabales</taxon>
        <taxon>Fabaceae</taxon>
        <taxon>Papilionoideae</taxon>
        <taxon>50 kb inversion clade</taxon>
        <taxon>NPAAA clade</taxon>
        <taxon>indigoferoid/millettioid clade</taxon>
        <taxon>Phaseoleae</taxon>
        <taxon>Mucuna</taxon>
    </lineage>
</organism>
<keyword evidence="1" id="KW-1133">Transmembrane helix</keyword>
<dbReference type="OrthoDB" id="1421870at2759"/>
<feature type="transmembrane region" description="Helical" evidence="1">
    <location>
        <begin position="63"/>
        <end position="82"/>
    </location>
</feature>
<dbReference type="AlphaFoldDB" id="A0A371F7H5"/>
<comment type="caution">
    <text evidence="2">The sequence shown here is derived from an EMBL/GenBank/DDBJ whole genome shotgun (WGS) entry which is preliminary data.</text>
</comment>
<sequence>MDDVAYIKKKACAKVLLILYFKGLTNKSQDLGQRCKRFESKSRKTKAQVVSMGRIMIGNATKVALVVLVIFAITIPCLEAGIGQVDDFLKAQANEAHKVAVETYIPMDKSDQDTLLVLENQPVGDIDQPEKDP</sequence>
<accession>A0A371F7H5</accession>
<keyword evidence="3" id="KW-1185">Reference proteome</keyword>
<protein>
    <submittedName>
        <fullName evidence="2">Uncharacterized protein</fullName>
    </submittedName>
</protein>
<dbReference type="EMBL" id="QJKJ01010244">
    <property type="protein sequence ID" value="RDX74237.1"/>
    <property type="molecule type" value="Genomic_DNA"/>
</dbReference>
<evidence type="ECO:0000313" key="3">
    <source>
        <dbReference type="Proteomes" id="UP000257109"/>
    </source>
</evidence>
<dbReference type="Proteomes" id="UP000257109">
    <property type="component" value="Unassembled WGS sequence"/>
</dbReference>